<protein>
    <submittedName>
        <fullName evidence="7">Urea ABC superfamily ATP binding cassette transporter, ABC protein</fullName>
    </submittedName>
</protein>
<keyword evidence="4" id="KW-0067">ATP-binding</keyword>
<organism evidence="7 8">
    <name type="scientific">Alcanivorax dieselolei (strain DSM 16502 / CGMCC 1.3690 / MCCC 1A00001 / B-5)</name>
    <name type="common">Alloalcanivorax dieselolei</name>
    <dbReference type="NCBI Taxonomy" id="930169"/>
    <lineage>
        <taxon>Bacteria</taxon>
        <taxon>Pseudomonadati</taxon>
        <taxon>Pseudomonadota</taxon>
        <taxon>Gammaproteobacteria</taxon>
        <taxon>Oceanospirillales</taxon>
        <taxon>Alcanivoracaceae</taxon>
        <taxon>Alloalcanivorax</taxon>
    </lineage>
</organism>
<dbReference type="InterPro" id="IPR003439">
    <property type="entry name" value="ABC_transporter-like_ATP-bd"/>
</dbReference>
<dbReference type="InterPro" id="IPR027417">
    <property type="entry name" value="P-loop_NTPase"/>
</dbReference>
<dbReference type="InterPro" id="IPR003593">
    <property type="entry name" value="AAA+_ATPase"/>
</dbReference>
<dbReference type="HOGENOM" id="CLU_000604_1_2_6"/>
<feature type="domain" description="ABC transporter" evidence="6">
    <location>
        <begin position="2"/>
        <end position="233"/>
    </location>
</feature>
<evidence type="ECO:0000313" key="8">
    <source>
        <dbReference type="Proteomes" id="UP000006286"/>
    </source>
</evidence>
<keyword evidence="3" id="KW-0547">Nucleotide-binding</keyword>
<dbReference type="Gene3D" id="3.40.50.300">
    <property type="entry name" value="P-loop containing nucleotide triphosphate hydrolases"/>
    <property type="match status" value="1"/>
</dbReference>
<dbReference type="CDD" id="cd03224">
    <property type="entry name" value="ABC_TM1139_LivF_branched"/>
    <property type="match status" value="1"/>
</dbReference>
<keyword evidence="2" id="KW-0813">Transport</keyword>
<dbReference type="PANTHER" id="PTHR43820:SF4">
    <property type="entry name" value="HIGH-AFFINITY BRANCHED-CHAIN AMINO ACID TRANSPORT ATP-BINDING PROTEIN LIVF"/>
    <property type="match status" value="1"/>
</dbReference>
<dbReference type="SUPFAM" id="SSF52540">
    <property type="entry name" value="P-loop containing nucleoside triphosphate hydrolases"/>
    <property type="match status" value="1"/>
</dbReference>
<accession>K0CI24</accession>
<comment type="similarity">
    <text evidence="1">Belongs to the ABC transporter superfamily.</text>
</comment>
<dbReference type="KEGG" id="adi:B5T_03982"/>
<dbReference type="PROSITE" id="PS50893">
    <property type="entry name" value="ABC_TRANSPORTER_2"/>
    <property type="match status" value="1"/>
</dbReference>
<sequence>MFEVKGLSSGYGRVPVLREVDFSLAQGECIGFLGRNGMGKTTLLRAIMGELPTWSGEIRKAGQSLNGKSTQARARAGIGYVPQGKQLFKLLTVEENLRMGCVKNFRGAEVKVAQVLDLFPRLVPLLDRQAGMLSGGEQQLLALGRCLCGDPDLILLDEPTEGIQPSICDEIIDVLIQLRKERNLSIMLVEQDIDFLWSICDHILAVDKGSVVKTIDPKAEGSTEQAKAFIGIEG</sequence>
<dbReference type="GO" id="GO:0015807">
    <property type="term" value="P:L-amino acid transport"/>
    <property type="evidence" value="ECO:0007669"/>
    <property type="project" value="TreeGrafter"/>
</dbReference>
<name>K0CI24_ALCDB</name>
<dbReference type="EMBL" id="CP003466">
    <property type="protein sequence ID" value="AFT72243.1"/>
    <property type="molecule type" value="Genomic_DNA"/>
</dbReference>
<keyword evidence="8" id="KW-1185">Reference proteome</keyword>
<dbReference type="InterPro" id="IPR052156">
    <property type="entry name" value="BCAA_Transport_ATP-bd_LivF"/>
</dbReference>
<dbReference type="PANTHER" id="PTHR43820">
    <property type="entry name" value="HIGH-AFFINITY BRANCHED-CHAIN AMINO ACID TRANSPORT ATP-BINDING PROTEIN LIVF"/>
    <property type="match status" value="1"/>
</dbReference>
<dbReference type="OrthoDB" id="9776369at2"/>
<evidence type="ECO:0000256" key="4">
    <source>
        <dbReference type="ARBA" id="ARBA00022840"/>
    </source>
</evidence>
<gene>
    <name evidence="7" type="ordered locus">B5T_03982</name>
</gene>
<dbReference type="STRING" id="930169.B5T_03982"/>
<evidence type="ECO:0000259" key="6">
    <source>
        <dbReference type="PROSITE" id="PS50893"/>
    </source>
</evidence>
<dbReference type="eggNOG" id="COG0410">
    <property type="taxonomic scope" value="Bacteria"/>
</dbReference>
<dbReference type="GO" id="GO:0005524">
    <property type="term" value="F:ATP binding"/>
    <property type="evidence" value="ECO:0007669"/>
    <property type="project" value="UniProtKB-KW"/>
</dbReference>
<dbReference type="AlphaFoldDB" id="K0CI24"/>
<evidence type="ECO:0000256" key="5">
    <source>
        <dbReference type="ARBA" id="ARBA00022970"/>
    </source>
</evidence>
<dbReference type="SMART" id="SM00382">
    <property type="entry name" value="AAA"/>
    <property type="match status" value="1"/>
</dbReference>
<dbReference type="GO" id="GO:0016887">
    <property type="term" value="F:ATP hydrolysis activity"/>
    <property type="evidence" value="ECO:0007669"/>
    <property type="project" value="InterPro"/>
</dbReference>
<dbReference type="PROSITE" id="PS00211">
    <property type="entry name" value="ABC_TRANSPORTER_1"/>
    <property type="match status" value="1"/>
</dbReference>
<dbReference type="PATRIC" id="fig|930169.3.peg.3941"/>
<evidence type="ECO:0000256" key="2">
    <source>
        <dbReference type="ARBA" id="ARBA00022448"/>
    </source>
</evidence>
<dbReference type="GO" id="GO:0015658">
    <property type="term" value="F:branched-chain amino acid transmembrane transporter activity"/>
    <property type="evidence" value="ECO:0007669"/>
    <property type="project" value="TreeGrafter"/>
</dbReference>
<keyword evidence="5" id="KW-0029">Amino-acid transport</keyword>
<proteinExistence type="inferred from homology"/>
<dbReference type="Proteomes" id="UP000006286">
    <property type="component" value="Chromosome"/>
</dbReference>
<dbReference type="RefSeq" id="WP_014996294.1">
    <property type="nucleotide sequence ID" value="NC_018691.1"/>
</dbReference>
<dbReference type="InterPro" id="IPR017871">
    <property type="entry name" value="ABC_transporter-like_CS"/>
</dbReference>
<evidence type="ECO:0000313" key="7">
    <source>
        <dbReference type="EMBL" id="AFT72243.1"/>
    </source>
</evidence>
<evidence type="ECO:0000256" key="3">
    <source>
        <dbReference type="ARBA" id="ARBA00022741"/>
    </source>
</evidence>
<evidence type="ECO:0000256" key="1">
    <source>
        <dbReference type="ARBA" id="ARBA00005417"/>
    </source>
</evidence>
<dbReference type="Pfam" id="PF00005">
    <property type="entry name" value="ABC_tran"/>
    <property type="match status" value="1"/>
</dbReference>
<reference evidence="7 8" key="1">
    <citation type="journal article" date="2012" name="J. Bacteriol.">
        <title>Complete genome sequence of Alcanivorax dieselolei type strain B5.</title>
        <authorList>
            <person name="Lai Q."/>
            <person name="Li W."/>
            <person name="Shao Z."/>
        </authorList>
    </citation>
    <scope>NUCLEOTIDE SEQUENCE [LARGE SCALE GENOMIC DNA]</scope>
    <source>
        <strain evidence="8">DSM 16502 / CGMCC 1.3690 / B-5</strain>
    </source>
</reference>